<dbReference type="RefSeq" id="WP_088917009.1">
    <property type="nucleotide sequence ID" value="NZ_CP018632.1"/>
</dbReference>
<keyword evidence="3" id="KW-1185">Reference proteome</keyword>
<dbReference type="SUPFAM" id="SSF69318">
    <property type="entry name" value="Integrin alpha N-terminal domain"/>
    <property type="match status" value="2"/>
</dbReference>
<organism evidence="2 3">
    <name type="scientific">Granulosicoccus antarcticus IMCC3135</name>
    <dbReference type="NCBI Taxonomy" id="1192854"/>
    <lineage>
        <taxon>Bacteria</taxon>
        <taxon>Pseudomonadati</taxon>
        <taxon>Pseudomonadota</taxon>
        <taxon>Gammaproteobacteria</taxon>
        <taxon>Chromatiales</taxon>
        <taxon>Granulosicoccaceae</taxon>
        <taxon>Granulosicoccus</taxon>
    </lineage>
</organism>
<sequence>MMNLTNFRYSLILLAILAGCSSSDSTPNTVPDNTGDTDTPLIPGDIDGDSDGDVEAPEVPTASQIIYLDNEAVSLPTGGLFLVSEYIGDLNNDGKGDILADTSTFILGSENSEQDVFASNERISTALELFSATVLDFNGNGVADILLPNYEGNLPQSRFGGFDLVLDRSDLSTPIVFDGTNGGRIKGVEPGQENMSFTSVGDVNGDGRDDLAGYLGGSLTQAGAAMVVLYGANGLPEAENDVTVFSGSAVDRLVPANNVRFEGGRVTYVLPLGDINQDGLDDFALRYSYPQGADVEGDRSFDMLIVYGATDGIVSVEAFDAETSTSAGTRFADSLIQETAGDFNADGVTDLVIASETIEGNRTVYSEGVLLGQDWQSQSSFSAAELAEHTITFTGYGADFGSIKLHSAGDFNGDGFDDLLVEDAARMILIPAGIVGSVNIIDLNDLPAGSVEFRASSETDAVYTYEYLDSQADVNGDGFDDLLVYSQSAGVRVLFGKAQF</sequence>
<proteinExistence type="predicted"/>
<evidence type="ECO:0000313" key="2">
    <source>
        <dbReference type="EMBL" id="ASJ71587.1"/>
    </source>
</evidence>
<dbReference type="AlphaFoldDB" id="A0A2Z2NVA0"/>
<protein>
    <recommendedName>
        <fullName evidence="4">FG-GAP repeat protein</fullName>
    </recommendedName>
</protein>
<evidence type="ECO:0000313" key="3">
    <source>
        <dbReference type="Proteomes" id="UP000250079"/>
    </source>
</evidence>
<dbReference type="KEGG" id="gai:IMCC3135_07405"/>
<accession>A0A2Z2NVA0</accession>
<dbReference type="Gene3D" id="2.130.10.130">
    <property type="entry name" value="Integrin alpha, N-terminal"/>
    <property type="match status" value="3"/>
</dbReference>
<dbReference type="InterPro" id="IPR028994">
    <property type="entry name" value="Integrin_alpha_N"/>
</dbReference>
<dbReference type="Proteomes" id="UP000250079">
    <property type="component" value="Chromosome"/>
</dbReference>
<keyword evidence="1" id="KW-0732">Signal</keyword>
<dbReference type="EMBL" id="CP018632">
    <property type="protein sequence ID" value="ASJ71587.1"/>
    <property type="molecule type" value="Genomic_DNA"/>
</dbReference>
<gene>
    <name evidence="2" type="ORF">IMCC3135_07405</name>
</gene>
<feature type="signal peptide" evidence="1">
    <location>
        <begin position="1"/>
        <end position="25"/>
    </location>
</feature>
<feature type="chain" id="PRO_5016299998" description="FG-GAP repeat protein" evidence="1">
    <location>
        <begin position="26"/>
        <end position="500"/>
    </location>
</feature>
<evidence type="ECO:0008006" key="4">
    <source>
        <dbReference type="Google" id="ProtNLM"/>
    </source>
</evidence>
<reference evidence="2 3" key="1">
    <citation type="submission" date="2016-12" db="EMBL/GenBank/DDBJ databases">
        <authorList>
            <person name="Song W.-J."/>
            <person name="Kurnit D.M."/>
        </authorList>
    </citation>
    <scope>NUCLEOTIDE SEQUENCE [LARGE SCALE GENOMIC DNA]</scope>
    <source>
        <strain evidence="2 3">IMCC3135</strain>
    </source>
</reference>
<evidence type="ECO:0000256" key="1">
    <source>
        <dbReference type="SAM" id="SignalP"/>
    </source>
</evidence>
<name>A0A2Z2NVA0_9GAMM</name>
<dbReference type="OrthoDB" id="5758889at2"/>
<dbReference type="PANTHER" id="PTHR46580">
    <property type="entry name" value="SENSOR KINASE-RELATED"/>
    <property type="match status" value="1"/>
</dbReference>